<evidence type="ECO:0000313" key="3">
    <source>
        <dbReference type="EMBL" id="KZS11878.1"/>
    </source>
</evidence>
<sequence>MSVASVSGIQNAADPAITRRSLMETKAGKLRGIGCNNTEGRRTTKRSNKTQLSSWNEEINRHTPVGDIHQPREVGSVSSSFSSSDWPVNKEKKNEENTVNDGASWISRDGEMPVKLSERGNIDSTCKNADGRGEKSPSVNGALRNEKIVIQRKRWSMRSEKCGHRGMAKTGNVSSSSSSSDWLSDATVNHRVGLLETSLVTSTAVASVSSIEYAADSAMTRTVLMGKRENAGLANNNERGAVDISKTRIRSAFAKPALAHAMYAPSLRVRNLTVGPKKRAEVVPLDGATALADDAGDCPAVGVDRCSGERWVFHFEHVIIVNVTTCVGIAVVCISDDMLVVHRCAIRSSVTFLFGYRWFFMVNLCRRLSVAAQNCGIGLLETSLVTPTAVASVSSIEYVADPPITERSVIENKGDKSGIGCDNTGGRRTTKRSNNRQFSSGKEGMNRHTATGLCFKETKLLAVNKKGMPQPISLETISEITGDIFKRFHETYITCAVCNQFARISKSKLLPVAKLPIKMFTLLRTPSRDSGDSALPLHPVLVKQYDVSGFFPDEPRFVDLLLSPDGVMEQVSTCIAPNDCRCSPQIYMCDESTTPSCFRTLKRGKLPKLAIANGNWVGQIPPDLRNMSFGTRSLMRPVQTFGRITAFTGTTGPGGSSLKGHVYCTKLESEAVVKKVPISPGQTPARVLMVSPFTSDAAAFYKGKIASTKADYIIEPTKIKALYQFWRDVDNDVVENINFDEESFLQLLEDAVSPDPFNTCSRTIKFFGLRLGENGHNMCN</sequence>
<evidence type="ECO:0000313" key="4">
    <source>
        <dbReference type="Proteomes" id="UP000076858"/>
    </source>
</evidence>
<dbReference type="OrthoDB" id="6358133at2759"/>
<gene>
    <name evidence="3" type="ORF">APZ42_023328</name>
</gene>
<proteinExistence type="predicted"/>
<dbReference type="EMBL" id="LRGB01001482">
    <property type="protein sequence ID" value="KZS11878.1"/>
    <property type="molecule type" value="Genomic_DNA"/>
</dbReference>
<accession>A0A164V1L5</accession>
<feature type="domain" description="DUF6570" evidence="2">
    <location>
        <begin position="603"/>
        <end position="743"/>
    </location>
</feature>
<dbReference type="Pfam" id="PF20209">
    <property type="entry name" value="DUF6570"/>
    <property type="match status" value="1"/>
</dbReference>
<dbReference type="Proteomes" id="UP000076858">
    <property type="component" value="Unassembled WGS sequence"/>
</dbReference>
<evidence type="ECO:0000259" key="2">
    <source>
        <dbReference type="Pfam" id="PF20209"/>
    </source>
</evidence>
<evidence type="ECO:0000256" key="1">
    <source>
        <dbReference type="SAM" id="MobiDB-lite"/>
    </source>
</evidence>
<reference evidence="3 4" key="1">
    <citation type="submission" date="2016-03" db="EMBL/GenBank/DDBJ databases">
        <title>EvidentialGene: Evidence-directed Construction of Genes on Genomes.</title>
        <authorList>
            <person name="Gilbert D.G."/>
            <person name="Choi J.-H."/>
            <person name="Mockaitis K."/>
            <person name="Colbourne J."/>
            <person name="Pfrender M."/>
        </authorList>
    </citation>
    <scope>NUCLEOTIDE SEQUENCE [LARGE SCALE GENOMIC DNA]</scope>
    <source>
        <strain evidence="3 4">Xinb3</strain>
        <tissue evidence="3">Complete organism</tissue>
    </source>
</reference>
<dbReference type="AlphaFoldDB" id="A0A164V1L5"/>
<feature type="region of interest" description="Disordered" evidence="1">
    <location>
        <begin position="33"/>
        <end position="106"/>
    </location>
</feature>
<feature type="region of interest" description="Disordered" evidence="1">
    <location>
        <begin position="415"/>
        <end position="445"/>
    </location>
</feature>
<dbReference type="InterPro" id="IPR046700">
    <property type="entry name" value="DUF6570"/>
</dbReference>
<comment type="caution">
    <text evidence="3">The sequence shown here is derived from an EMBL/GenBank/DDBJ whole genome shotgun (WGS) entry which is preliminary data.</text>
</comment>
<keyword evidence="4" id="KW-1185">Reference proteome</keyword>
<name>A0A164V1L5_9CRUS</name>
<protein>
    <recommendedName>
        <fullName evidence="2">DUF6570 domain-containing protein</fullName>
    </recommendedName>
</protein>
<feature type="region of interest" description="Disordered" evidence="1">
    <location>
        <begin position="155"/>
        <end position="181"/>
    </location>
</feature>
<organism evidence="3 4">
    <name type="scientific">Daphnia magna</name>
    <dbReference type="NCBI Taxonomy" id="35525"/>
    <lineage>
        <taxon>Eukaryota</taxon>
        <taxon>Metazoa</taxon>
        <taxon>Ecdysozoa</taxon>
        <taxon>Arthropoda</taxon>
        <taxon>Crustacea</taxon>
        <taxon>Branchiopoda</taxon>
        <taxon>Diplostraca</taxon>
        <taxon>Cladocera</taxon>
        <taxon>Anomopoda</taxon>
        <taxon>Daphniidae</taxon>
        <taxon>Daphnia</taxon>
    </lineage>
</organism>